<protein>
    <submittedName>
        <fullName evidence="1">Uncharacterized protein</fullName>
    </submittedName>
</protein>
<name>A0A1V8SVM4_9PEZI</name>
<dbReference type="AlphaFoldDB" id="A0A1V8SVM4"/>
<evidence type="ECO:0000313" key="2">
    <source>
        <dbReference type="Proteomes" id="UP000192596"/>
    </source>
</evidence>
<sequence length="257" mass="28561">MSSFGTASFGSTIDSEAVALIRDITACNTRRVPKECFTNVPWLHNTRKGDGVLNVVVGTMPNKDENDILKDPHVVWMHWYSPDTDPTSPHGMKIYRNSLPGDAQQGSGLPAARTKVDWAEVNWAHPNLSPVLLLTPAGRKLVPEGDREEVHQRWLLCVWQHVIRHWTKCRHRTELEKSRSIDPTHGSLFDTGVSPMSERVAPSELAGELKLAQAAKVVAESEEHRLGYTRARNTTNIIGIKEGLAALTQKLAAAQRN</sequence>
<organism evidence="1 2">
    <name type="scientific">Cryoendolithus antarcticus</name>
    <dbReference type="NCBI Taxonomy" id="1507870"/>
    <lineage>
        <taxon>Eukaryota</taxon>
        <taxon>Fungi</taxon>
        <taxon>Dikarya</taxon>
        <taxon>Ascomycota</taxon>
        <taxon>Pezizomycotina</taxon>
        <taxon>Dothideomycetes</taxon>
        <taxon>Dothideomycetidae</taxon>
        <taxon>Cladosporiales</taxon>
        <taxon>Cladosporiaceae</taxon>
        <taxon>Cryoendolithus</taxon>
    </lineage>
</organism>
<proteinExistence type="predicted"/>
<evidence type="ECO:0000313" key="1">
    <source>
        <dbReference type="EMBL" id="OQO03225.1"/>
    </source>
</evidence>
<gene>
    <name evidence="1" type="ORF">B0A48_11481</name>
</gene>
<dbReference type="Proteomes" id="UP000192596">
    <property type="component" value="Unassembled WGS sequence"/>
</dbReference>
<accession>A0A1V8SVM4</accession>
<dbReference type="InParanoid" id="A0A1V8SVM4"/>
<keyword evidence="2" id="KW-1185">Reference proteome</keyword>
<dbReference type="EMBL" id="NAJO01000025">
    <property type="protein sequence ID" value="OQO03225.1"/>
    <property type="molecule type" value="Genomic_DNA"/>
</dbReference>
<reference evidence="2" key="1">
    <citation type="submission" date="2017-03" db="EMBL/GenBank/DDBJ databases">
        <title>Genomes of endolithic fungi from Antarctica.</title>
        <authorList>
            <person name="Coleine C."/>
            <person name="Masonjones S."/>
            <person name="Stajich J.E."/>
        </authorList>
    </citation>
    <scope>NUCLEOTIDE SEQUENCE [LARGE SCALE GENOMIC DNA]</scope>
    <source>
        <strain evidence="2">CCFEE 5527</strain>
    </source>
</reference>
<comment type="caution">
    <text evidence="1">The sequence shown here is derived from an EMBL/GenBank/DDBJ whole genome shotgun (WGS) entry which is preliminary data.</text>
</comment>